<protein>
    <submittedName>
        <fullName evidence="2">Uncharacterized protein</fullName>
    </submittedName>
</protein>
<gene>
    <name evidence="2" type="ORF">BSTOLATCC_MIC5228</name>
</gene>
<organism evidence="2 3">
    <name type="scientific">Blepharisma stoltei</name>
    <dbReference type="NCBI Taxonomy" id="1481888"/>
    <lineage>
        <taxon>Eukaryota</taxon>
        <taxon>Sar</taxon>
        <taxon>Alveolata</taxon>
        <taxon>Ciliophora</taxon>
        <taxon>Postciliodesmatophora</taxon>
        <taxon>Heterotrichea</taxon>
        <taxon>Heterotrichida</taxon>
        <taxon>Blepharismidae</taxon>
        <taxon>Blepharisma</taxon>
    </lineage>
</organism>
<comment type="caution">
    <text evidence="2">The sequence shown here is derived from an EMBL/GenBank/DDBJ whole genome shotgun (WGS) entry which is preliminary data.</text>
</comment>
<proteinExistence type="predicted"/>
<keyword evidence="1" id="KW-1133">Transmembrane helix</keyword>
<keyword evidence="1" id="KW-0472">Membrane</keyword>
<dbReference type="Pfam" id="PF04749">
    <property type="entry name" value="PLAC8"/>
    <property type="match status" value="1"/>
</dbReference>
<keyword evidence="3" id="KW-1185">Reference proteome</keyword>
<evidence type="ECO:0000313" key="2">
    <source>
        <dbReference type="EMBL" id="CAG9311969.1"/>
    </source>
</evidence>
<sequence length="118" mass="13392">MEEWSYEICDCAKNPFMFVWSLCIPCGLHCMQTCNAKHADPLNKHSALRAYLCVLFFGCVGASINRNLLRKSLNIKGNLFHDFAHLIIPCCAVTQEWMQVMKVKKGSGELLITQLKVI</sequence>
<dbReference type="NCBIfam" id="TIGR01571">
    <property type="entry name" value="A_thal_Cys_rich"/>
    <property type="match status" value="1"/>
</dbReference>
<feature type="transmembrane region" description="Helical" evidence="1">
    <location>
        <begin position="48"/>
        <end position="69"/>
    </location>
</feature>
<dbReference type="Proteomes" id="UP001162131">
    <property type="component" value="Unassembled WGS sequence"/>
</dbReference>
<dbReference type="InterPro" id="IPR006461">
    <property type="entry name" value="PLAC_motif_containing"/>
</dbReference>
<reference evidence="2" key="1">
    <citation type="submission" date="2021-09" db="EMBL/GenBank/DDBJ databases">
        <authorList>
            <consortium name="AG Swart"/>
            <person name="Singh M."/>
            <person name="Singh A."/>
            <person name="Seah K."/>
            <person name="Emmerich C."/>
        </authorList>
    </citation>
    <scope>NUCLEOTIDE SEQUENCE</scope>
    <source>
        <strain evidence="2">ATCC30299</strain>
    </source>
</reference>
<evidence type="ECO:0000256" key="1">
    <source>
        <dbReference type="SAM" id="Phobius"/>
    </source>
</evidence>
<accession>A0AAU9ILC6</accession>
<evidence type="ECO:0000313" key="3">
    <source>
        <dbReference type="Proteomes" id="UP001162131"/>
    </source>
</evidence>
<keyword evidence="1" id="KW-0812">Transmembrane</keyword>
<dbReference type="AlphaFoldDB" id="A0AAU9ILC6"/>
<dbReference type="EMBL" id="CAJZBQ010000005">
    <property type="protein sequence ID" value="CAG9311969.1"/>
    <property type="molecule type" value="Genomic_DNA"/>
</dbReference>
<name>A0AAU9ILC6_9CILI</name>